<dbReference type="OrthoDB" id="443402at2759"/>
<evidence type="ECO:0000313" key="4">
    <source>
        <dbReference type="EMBL" id="KAH7268779.1"/>
    </source>
</evidence>
<sequence length="902" mass="103548">MEAIEAVSLAANILQFTIFAKDCYVKIREIRESAKGLTKKDAKLLNSTSRREKMLRSISVGLSSLEGELTPTEQQIRDIAEKCQRMASDLCEDIESRSVKNRSNVLEMAFNVAIRRHKIPEVEEKIAEWEDLKKDLFRLLNIHISQQQSGVKLALAKLVEQTRQLGMAHSDDLDRMKSDILDAISKESESQEAALDVSTKLFEWTKRVYSLKKEQVILQSLRFDEMVDRRGGIVEAQPCTFEWVEKPKLSFLEWLSKDDGVYWVTGHPGSGKSTFMKYLSHHTKTHQKLVQWAAPKTLVTASFYFWFSGTALQMSQEGLLRSLLFQILRQCPCLIPRVCKSRWSSDLGIPWTRSELIETLKSLTLNSTSTKFFFLIDGLDEYQDYAGPRGGKEGGVSAHVRDIIEVINVLADLQDIKLCVSSRPWPAFENAFGQATDRKLYVHNENREDIGRNIRERFTSSPAYQKSFIPPKDLRQLSDSMVEDSRGAFLWVSLVVESLLQGLENGDRVDELRKRFEETPKTLHAMFERMLDSVEERYHEQAAQILQVAFHARAPMYVAVYSFIGDGDLLFEGDPKPWSKQDCIHKSRTTEDRLKVRYPDLIMIKGSPMEFLPRMVKDFLSLEDTQKMLRDRTKEPFDPTRPMKFISKALLAHIRGAKISGNQTWSPTSWEMFQLLDELTYYVSELEQTTKVPQLELLDKLHETIATQTGNRDFLLDGDSFVGIMAQKDMYLYVKENLPQALHGPGAPLLGSVLFPRWQRPQRHADGLPHPSVEMVELFLKHGAKTGELSKDKKTTLWSQYMARIYGAQGELRDNAKLRETHISIIQMFLEHDADPKIDCVVGFTDAKPTVGRARGIKYPVYKDIGSILKEVFEPDERTYLELLLKRKWPSLFSNLRKALKE</sequence>
<gene>
    <name evidence="4" type="ORF">B0J15DRAFT_441925</name>
</gene>
<dbReference type="Pfam" id="PF25053">
    <property type="entry name" value="DUF7791"/>
    <property type="match status" value="1"/>
</dbReference>
<dbReference type="PANTHER" id="PTHR10039">
    <property type="entry name" value="AMELOGENIN"/>
    <property type="match status" value="1"/>
</dbReference>
<accession>A0A9P9R7R7</accession>
<reference evidence="4" key="1">
    <citation type="journal article" date="2021" name="Nat. Commun.">
        <title>Genetic determinants of endophytism in the Arabidopsis root mycobiome.</title>
        <authorList>
            <person name="Mesny F."/>
            <person name="Miyauchi S."/>
            <person name="Thiergart T."/>
            <person name="Pickel B."/>
            <person name="Atanasova L."/>
            <person name="Karlsson M."/>
            <person name="Huettel B."/>
            <person name="Barry K.W."/>
            <person name="Haridas S."/>
            <person name="Chen C."/>
            <person name="Bauer D."/>
            <person name="Andreopoulos W."/>
            <person name="Pangilinan J."/>
            <person name="LaButti K."/>
            <person name="Riley R."/>
            <person name="Lipzen A."/>
            <person name="Clum A."/>
            <person name="Drula E."/>
            <person name="Henrissat B."/>
            <person name="Kohler A."/>
            <person name="Grigoriev I.V."/>
            <person name="Martin F.M."/>
            <person name="Hacquard S."/>
        </authorList>
    </citation>
    <scope>NUCLEOTIDE SEQUENCE</scope>
    <source>
        <strain evidence="4">FSSC 5 MPI-SDFR-AT-0091</strain>
    </source>
</reference>
<dbReference type="InterPro" id="IPR027417">
    <property type="entry name" value="P-loop_NTPase"/>
</dbReference>
<dbReference type="Pfam" id="PF24883">
    <property type="entry name" value="NPHP3_N"/>
    <property type="match status" value="1"/>
</dbReference>
<dbReference type="Gene3D" id="3.40.50.300">
    <property type="entry name" value="P-loop containing nucleotide triphosphate hydrolases"/>
    <property type="match status" value="1"/>
</dbReference>
<proteinExistence type="predicted"/>
<dbReference type="SUPFAM" id="SSF52540">
    <property type="entry name" value="P-loop containing nucleoside triphosphate hydrolases"/>
    <property type="match status" value="1"/>
</dbReference>
<comment type="caution">
    <text evidence="4">The sequence shown here is derived from an EMBL/GenBank/DDBJ whole genome shotgun (WGS) entry which is preliminary data.</text>
</comment>
<evidence type="ECO:0000259" key="3">
    <source>
        <dbReference type="Pfam" id="PF25053"/>
    </source>
</evidence>
<feature type="domain" description="DUF7791" evidence="3">
    <location>
        <begin position="533"/>
        <end position="657"/>
    </location>
</feature>
<dbReference type="PANTHER" id="PTHR10039:SF5">
    <property type="entry name" value="NACHT DOMAIN-CONTAINING PROTEIN"/>
    <property type="match status" value="1"/>
</dbReference>
<dbReference type="InterPro" id="IPR056884">
    <property type="entry name" value="NPHP3-like_N"/>
</dbReference>
<keyword evidence="1" id="KW-0677">Repeat</keyword>
<dbReference type="EMBL" id="JAGTJS010000005">
    <property type="protein sequence ID" value="KAH7268779.1"/>
    <property type="molecule type" value="Genomic_DNA"/>
</dbReference>
<evidence type="ECO:0000259" key="2">
    <source>
        <dbReference type="Pfam" id="PF24883"/>
    </source>
</evidence>
<protein>
    <recommendedName>
        <fullName evidence="6">NACHT domain-containing protein</fullName>
    </recommendedName>
</protein>
<evidence type="ECO:0000256" key="1">
    <source>
        <dbReference type="ARBA" id="ARBA00022737"/>
    </source>
</evidence>
<dbReference type="Proteomes" id="UP000736672">
    <property type="component" value="Unassembled WGS sequence"/>
</dbReference>
<evidence type="ECO:0000313" key="5">
    <source>
        <dbReference type="Proteomes" id="UP000736672"/>
    </source>
</evidence>
<keyword evidence="5" id="KW-1185">Reference proteome</keyword>
<dbReference type="InterPro" id="IPR056693">
    <property type="entry name" value="DUF7791"/>
</dbReference>
<organism evidence="4 5">
    <name type="scientific">Fusarium solani</name>
    <name type="common">Filamentous fungus</name>
    <dbReference type="NCBI Taxonomy" id="169388"/>
    <lineage>
        <taxon>Eukaryota</taxon>
        <taxon>Fungi</taxon>
        <taxon>Dikarya</taxon>
        <taxon>Ascomycota</taxon>
        <taxon>Pezizomycotina</taxon>
        <taxon>Sordariomycetes</taxon>
        <taxon>Hypocreomycetidae</taxon>
        <taxon>Hypocreales</taxon>
        <taxon>Nectriaceae</taxon>
        <taxon>Fusarium</taxon>
        <taxon>Fusarium solani species complex</taxon>
    </lineage>
</organism>
<name>A0A9P9R7R7_FUSSL</name>
<evidence type="ECO:0008006" key="6">
    <source>
        <dbReference type="Google" id="ProtNLM"/>
    </source>
</evidence>
<dbReference type="AlphaFoldDB" id="A0A9P9R7R7"/>
<feature type="domain" description="Nephrocystin 3-like N-terminal" evidence="2">
    <location>
        <begin position="241"/>
        <end position="423"/>
    </location>
</feature>